<dbReference type="InterPro" id="IPR036020">
    <property type="entry name" value="WW_dom_sf"/>
</dbReference>
<feature type="domain" description="WW" evidence="4">
    <location>
        <begin position="186"/>
        <end position="215"/>
    </location>
</feature>
<dbReference type="CDD" id="cd00201">
    <property type="entry name" value="WW"/>
    <property type="match status" value="2"/>
</dbReference>
<dbReference type="SUPFAM" id="SSF51045">
    <property type="entry name" value="WW domain"/>
    <property type="match status" value="2"/>
</dbReference>
<evidence type="ECO:0000256" key="1">
    <source>
        <dbReference type="ARBA" id="ARBA00022737"/>
    </source>
</evidence>
<proteinExistence type="predicted"/>
<protein>
    <submittedName>
        <fullName evidence="5">PRP40C protein</fullName>
    </submittedName>
</protein>
<feature type="domain" description="WW" evidence="4">
    <location>
        <begin position="125"/>
        <end position="152"/>
    </location>
</feature>
<name>A0A812T605_SYMPI</name>
<keyword evidence="1" id="KW-0677">Repeat</keyword>
<evidence type="ECO:0000313" key="5">
    <source>
        <dbReference type="EMBL" id="CAE7505881.1"/>
    </source>
</evidence>
<dbReference type="OrthoDB" id="187617at2759"/>
<dbReference type="EMBL" id="CAJNIZ010028147">
    <property type="protein sequence ID" value="CAE7505881.1"/>
    <property type="molecule type" value="Genomic_DNA"/>
</dbReference>
<evidence type="ECO:0000313" key="6">
    <source>
        <dbReference type="Proteomes" id="UP000649617"/>
    </source>
</evidence>
<reference evidence="5" key="1">
    <citation type="submission" date="2021-02" db="EMBL/GenBank/DDBJ databases">
        <authorList>
            <person name="Dougan E. K."/>
            <person name="Rhodes N."/>
            <person name="Thang M."/>
            <person name="Chan C."/>
        </authorList>
    </citation>
    <scope>NUCLEOTIDE SEQUENCE</scope>
</reference>
<dbReference type="PROSITE" id="PS50020">
    <property type="entry name" value="WW_DOMAIN_2"/>
    <property type="match status" value="2"/>
</dbReference>
<dbReference type="InterPro" id="IPR036517">
    <property type="entry name" value="FF_domain_sf"/>
</dbReference>
<dbReference type="SMART" id="SM00456">
    <property type="entry name" value="WW"/>
    <property type="match status" value="2"/>
</dbReference>
<keyword evidence="2" id="KW-0175">Coiled coil</keyword>
<evidence type="ECO:0000259" key="4">
    <source>
        <dbReference type="PROSITE" id="PS50020"/>
    </source>
</evidence>
<dbReference type="PANTHER" id="PTHR15377">
    <property type="entry name" value="TRANSCRIPTION ELONGATION REGULATOR 1"/>
    <property type="match status" value="1"/>
</dbReference>
<dbReference type="InterPro" id="IPR001202">
    <property type="entry name" value="WW_dom"/>
</dbReference>
<dbReference type="SMART" id="SM00441">
    <property type="entry name" value="FF"/>
    <property type="match status" value="3"/>
</dbReference>
<dbReference type="GO" id="GO:0003712">
    <property type="term" value="F:transcription coregulator activity"/>
    <property type="evidence" value="ECO:0007669"/>
    <property type="project" value="TreeGrafter"/>
</dbReference>
<sequence length="720" mass="81079">MPPPAFSPGGFISGPGPDVSVKAAPGQFLDGIPAKMPPPQFEVVPGGVIGMKMPPVGPPSLAPPMMSTSLPDLPAFMGLAPPVGPPPAILRPPELPPPAGLLAAVDAAVERAGAPPSGPVEKVEWQAHQTGEGLPYYFCKKTGESRWVRPCGPGDVIVDPKKEEPKDTSVKGKLGEPESWESIGKTGWTRVQTDKGYTYFYHKKQKKTSWTCPPEIAKEVAELDGSLGAVEGEAESKEEKGDEEGKEGAEGTGDAQGEPAGGEEDGAKKQTKAEKAEKRAQQVEEEQKAAKEKDKLRNFKQLLVEKGVRAFDKYEKWVPKLMHDPRFTAVTGLKERRLLFEMLAKRIETEKRKTQAVCKNRGREAFKELLDKAEKLDLLAGRTVEKALASMERRFGDEAQWDAVPERDRERMVAEAVAETTKRAEKQKEGARANFRTLVLDILKGQEEDPPPFSKARRRLETDPSWTQLASTERENLYNRLARELKDAKRKQTAKRREVQQELEEARKKRKLSEAEEKIFSVFSEKMKNPYSLTWEEAKPEVEALQLQKGFGLKDDELEQLWLDYQRRAIEARREAWLRILESAGFDVIGPELEFEEVVQRAFSTDTDVATQKAFEGMPEEVLKEAWTQWREQAYDLAVEDCQKWLRTCQHLRGCEDVEPTGGDDFDRLMRRLAAKDVRFRRLNGRPEHQTRLLAGRLRELRSLRGQKKDGTGEDEDEFM</sequence>
<dbReference type="SUPFAM" id="SSF81698">
    <property type="entry name" value="FF domain"/>
    <property type="match status" value="1"/>
</dbReference>
<dbReference type="InterPro" id="IPR002713">
    <property type="entry name" value="FF_domain"/>
</dbReference>
<gene>
    <name evidence="5" type="primary">PRP40C</name>
    <name evidence="5" type="ORF">SPIL2461_LOCUS13118</name>
</gene>
<dbReference type="Proteomes" id="UP000649617">
    <property type="component" value="Unassembled WGS sequence"/>
</dbReference>
<feature type="coiled-coil region" evidence="2">
    <location>
        <begin position="471"/>
        <end position="518"/>
    </location>
</feature>
<evidence type="ECO:0000256" key="2">
    <source>
        <dbReference type="SAM" id="Coils"/>
    </source>
</evidence>
<keyword evidence="6" id="KW-1185">Reference proteome</keyword>
<feature type="region of interest" description="Disordered" evidence="3">
    <location>
        <begin position="1"/>
        <end position="24"/>
    </location>
</feature>
<dbReference type="PROSITE" id="PS01159">
    <property type="entry name" value="WW_DOMAIN_1"/>
    <property type="match status" value="2"/>
</dbReference>
<dbReference type="GO" id="GO:0070063">
    <property type="term" value="F:RNA polymerase binding"/>
    <property type="evidence" value="ECO:0007669"/>
    <property type="project" value="InterPro"/>
</dbReference>
<accession>A0A812T605</accession>
<dbReference type="Gene3D" id="1.10.10.440">
    <property type="entry name" value="FF domain"/>
    <property type="match status" value="2"/>
</dbReference>
<feature type="compositionally biased region" description="Basic and acidic residues" evidence="3">
    <location>
        <begin position="265"/>
        <end position="292"/>
    </location>
</feature>
<evidence type="ECO:0000256" key="3">
    <source>
        <dbReference type="SAM" id="MobiDB-lite"/>
    </source>
</evidence>
<organism evidence="5 6">
    <name type="scientific">Symbiodinium pilosum</name>
    <name type="common">Dinoflagellate</name>
    <dbReference type="NCBI Taxonomy" id="2952"/>
    <lineage>
        <taxon>Eukaryota</taxon>
        <taxon>Sar</taxon>
        <taxon>Alveolata</taxon>
        <taxon>Dinophyceae</taxon>
        <taxon>Suessiales</taxon>
        <taxon>Symbiodiniaceae</taxon>
        <taxon>Symbiodinium</taxon>
    </lineage>
</organism>
<dbReference type="GO" id="GO:0005634">
    <property type="term" value="C:nucleus"/>
    <property type="evidence" value="ECO:0007669"/>
    <property type="project" value="TreeGrafter"/>
</dbReference>
<dbReference type="Pfam" id="PF01846">
    <property type="entry name" value="FF"/>
    <property type="match status" value="1"/>
</dbReference>
<dbReference type="InterPro" id="IPR045148">
    <property type="entry name" value="TCRG1-like"/>
</dbReference>
<dbReference type="AlphaFoldDB" id="A0A812T605"/>
<dbReference type="Gene3D" id="2.20.70.10">
    <property type="match status" value="2"/>
</dbReference>
<feature type="region of interest" description="Disordered" evidence="3">
    <location>
        <begin position="222"/>
        <end position="292"/>
    </location>
</feature>
<comment type="caution">
    <text evidence="5">The sequence shown here is derived from an EMBL/GenBank/DDBJ whole genome shotgun (WGS) entry which is preliminary data.</text>
</comment>
<feature type="compositionally biased region" description="Low complexity" evidence="3">
    <location>
        <begin position="7"/>
        <end position="17"/>
    </location>
</feature>
<dbReference type="PANTHER" id="PTHR15377:SF3">
    <property type="entry name" value="WW DOMAIN-CONTAINING PROTEIN"/>
    <property type="match status" value="1"/>
</dbReference>